<sequence>MTQFVIRRVLYMIPTLIAVSIVTFLVIQAPPGDYLTTVVARLEAEGQYVDRGQLDALRERYGLDESVWVQYWRWITGIVLHGDFGQSLVYSAPVSDVIQERLGLTILLSVTTLAFVWAVAIPIGMYSAVRRYSVGDYAATFVGFIGLAIPNFLIALILLYVSYRYLGQSVGGLFSPEFVDARWNLGKVLDLLAHLWIPVVIIGTAGTAGMIRVVRANLLDELNRPYVVTARAKGLPERRLLIKYPSRIAASPIVSTVGWLLPSLISAEIIVSVVLSLPTTGPVMLRALESQDMYLAGSFLLVLSVLTVVGTLISDILLARLDPRIRYGRR</sequence>
<dbReference type="EMBL" id="SMKZ01000023">
    <property type="protein sequence ID" value="TDE08649.1"/>
    <property type="molecule type" value="Genomic_DNA"/>
</dbReference>
<protein>
    <submittedName>
        <fullName evidence="9">ABC transporter permease</fullName>
    </submittedName>
</protein>
<dbReference type="InterPro" id="IPR045621">
    <property type="entry name" value="BPD_transp_1_N"/>
</dbReference>
<feature type="transmembrane region" description="Helical" evidence="7">
    <location>
        <begin position="193"/>
        <end position="214"/>
    </location>
</feature>
<comment type="similarity">
    <text evidence="7">Belongs to the binding-protein-dependent transport system permease family.</text>
</comment>
<comment type="subcellular location">
    <subcellularLocation>
        <location evidence="1 7">Cell membrane</location>
        <topology evidence="1 7">Multi-pass membrane protein</topology>
    </subcellularLocation>
</comment>
<dbReference type="RefSeq" id="WP_131896653.1">
    <property type="nucleotide sequence ID" value="NZ_SMKZ01000023.1"/>
</dbReference>
<feature type="domain" description="ABC transmembrane type-1" evidence="8">
    <location>
        <begin position="102"/>
        <end position="318"/>
    </location>
</feature>
<evidence type="ECO:0000256" key="7">
    <source>
        <dbReference type="RuleBase" id="RU363032"/>
    </source>
</evidence>
<dbReference type="Gene3D" id="1.10.3720.10">
    <property type="entry name" value="MetI-like"/>
    <property type="match status" value="1"/>
</dbReference>
<dbReference type="AlphaFoldDB" id="A0A4R5D5B0"/>
<dbReference type="SUPFAM" id="SSF161098">
    <property type="entry name" value="MetI-like"/>
    <property type="match status" value="1"/>
</dbReference>
<reference evidence="9 10" key="1">
    <citation type="submission" date="2019-03" db="EMBL/GenBank/DDBJ databases">
        <title>Draft genome sequences of novel Actinobacteria.</title>
        <authorList>
            <person name="Sahin N."/>
            <person name="Ay H."/>
            <person name="Saygin H."/>
        </authorList>
    </citation>
    <scope>NUCLEOTIDE SEQUENCE [LARGE SCALE GENOMIC DNA]</scope>
    <source>
        <strain evidence="9 10">5K138</strain>
    </source>
</reference>
<accession>A0A4R5D5B0</accession>
<feature type="transmembrane region" description="Helical" evidence="7">
    <location>
        <begin position="102"/>
        <end position="125"/>
    </location>
</feature>
<dbReference type="GO" id="GO:0005886">
    <property type="term" value="C:plasma membrane"/>
    <property type="evidence" value="ECO:0007669"/>
    <property type="project" value="UniProtKB-SubCell"/>
</dbReference>
<keyword evidence="4 7" id="KW-0812">Transmembrane</keyword>
<dbReference type="InterPro" id="IPR035906">
    <property type="entry name" value="MetI-like_sf"/>
</dbReference>
<keyword evidence="10" id="KW-1185">Reference proteome</keyword>
<dbReference type="InParanoid" id="A0A4R5D5B0"/>
<evidence type="ECO:0000256" key="2">
    <source>
        <dbReference type="ARBA" id="ARBA00022448"/>
    </source>
</evidence>
<evidence type="ECO:0000313" key="9">
    <source>
        <dbReference type="EMBL" id="TDE08649.1"/>
    </source>
</evidence>
<feature type="transmembrane region" description="Helical" evidence="7">
    <location>
        <begin position="248"/>
        <end position="275"/>
    </location>
</feature>
<dbReference type="PANTHER" id="PTHR30465">
    <property type="entry name" value="INNER MEMBRANE ABC TRANSPORTER"/>
    <property type="match status" value="1"/>
</dbReference>
<dbReference type="InterPro" id="IPR000515">
    <property type="entry name" value="MetI-like"/>
</dbReference>
<organism evidence="9 10">
    <name type="scientific">Jiangella asiatica</name>
    <dbReference type="NCBI Taxonomy" id="2530372"/>
    <lineage>
        <taxon>Bacteria</taxon>
        <taxon>Bacillati</taxon>
        <taxon>Actinomycetota</taxon>
        <taxon>Actinomycetes</taxon>
        <taxon>Jiangellales</taxon>
        <taxon>Jiangellaceae</taxon>
        <taxon>Jiangella</taxon>
    </lineage>
</organism>
<feature type="transmembrane region" description="Helical" evidence="7">
    <location>
        <begin position="295"/>
        <end position="321"/>
    </location>
</feature>
<keyword evidence="6 7" id="KW-0472">Membrane</keyword>
<gene>
    <name evidence="9" type="ORF">E1269_17085</name>
</gene>
<dbReference type="Proteomes" id="UP000294739">
    <property type="component" value="Unassembled WGS sequence"/>
</dbReference>
<feature type="transmembrane region" description="Helical" evidence="7">
    <location>
        <begin position="9"/>
        <end position="27"/>
    </location>
</feature>
<proteinExistence type="inferred from homology"/>
<evidence type="ECO:0000313" key="10">
    <source>
        <dbReference type="Proteomes" id="UP000294739"/>
    </source>
</evidence>
<dbReference type="Pfam" id="PF00528">
    <property type="entry name" value="BPD_transp_1"/>
    <property type="match status" value="1"/>
</dbReference>
<dbReference type="OrthoDB" id="3543764at2"/>
<name>A0A4R5D5B0_9ACTN</name>
<feature type="transmembrane region" description="Helical" evidence="7">
    <location>
        <begin position="137"/>
        <end position="163"/>
    </location>
</feature>
<dbReference type="PANTHER" id="PTHR30465:SF43">
    <property type="entry name" value="OLIGOPEPTIDE ABC TRANSPORTER, PERMEASE PROTEIN"/>
    <property type="match status" value="1"/>
</dbReference>
<dbReference type="CDD" id="cd06261">
    <property type="entry name" value="TM_PBP2"/>
    <property type="match status" value="1"/>
</dbReference>
<dbReference type="GO" id="GO:0055085">
    <property type="term" value="P:transmembrane transport"/>
    <property type="evidence" value="ECO:0007669"/>
    <property type="project" value="InterPro"/>
</dbReference>
<dbReference type="PROSITE" id="PS50928">
    <property type="entry name" value="ABC_TM1"/>
    <property type="match status" value="1"/>
</dbReference>
<keyword evidence="2 7" id="KW-0813">Transport</keyword>
<evidence type="ECO:0000256" key="3">
    <source>
        <dbReference type="ARBA" id="ARBA00022475"/>
    </source>
</evidence>
<evidence type="ECO:0000256" key="1">
    <source>
        <dbReference type="ARBA" id="ARBA00004651"/>
    </source>
</evidence>
<dbReference type="Pfam" id="PF19300">
    <property type="entry name" value="BPD_transp_1_N"/>
    <property type="match status" value="1"/>
</dbReference>
<keyword evidence="3" id="KW-1003">Cell membrane</keyword>
<evidence type="ECO:0000256" key="4">
    <source>
        <dbReference type="ARBA" id="ARBA00022692"/>
    </source>
</evidence>
<keyword evidence="5 7" id="KW-1133">Transmembrane helix</keyword>
<evidence type="ECO:0000256" key="5">
    <source>
        <dbReference type="ARBA" id="ARBA00022989"/>
    </source>
</evidence>
<comment type="caution">
    <text evidence="9">The sequence shown here is derived from an EMBL/GenBank/DDBJ whole genome shotgun (WGS) entry which is preliminary data.</text>
</comment>
<evidence type="ECO:0000259" key="8">
    <source>
        <dbReference type="PROSITE" id="PS50928"/>
    </source>
</evidence>
<evidence type="ECO:0000256" key="6">
    <source>
        <dbReference type="ARBA" id="ARBA00023136"/>
    </source>
</evidence>